<proteinExistence type="predicted"/>
<evidence type="ECO:0000256" key="2">
    <source>
        <dbReference type="ARBA" id="ARBA00023157"/>
    </source>
</evidence>
<keyword evidence="6" id="KW-0812">Transmembrane</keyword>
<dbReference type="Gene3D" id="2.10.25.10">
    <property type="entry name" value="Laminin"/>
    <property type="match status" value="1"/>
</dbReference>
<keyword evidence="3" id="KW-0245">EGF-like domain</keyword>
<dbReference type="PROSITE" id="PS01186">
    <property type="entry name" value="EGF_2"/>
    <property type="match status" value="1"/>
</dbReference>
<evidence type="ECO:0000256" key="1">
    <source>
        <dbReference type="ARBA" id="ARBA00022729"/>
    </source>
</evidence>
<feature type="domain" description="EGF-like" evidence="5">
    <location>
        <begin position="273"/>
        <end position="312"/>
    </location>
</feature>
<dbReference type="PANTHER" id="PTHR14949">
    <property type="entry name" value="EGF-LIKE-DOMAIN, MULTIPLE 7, 8"/>
    <property type="match status" value="1"/>
</dbReference>
<keyword evidence="7" id="KW-1185">Reference proteome</keyword>
<keyword evidence="2 3" id="KW-1015">Disulfide bond</keyword>
<dbReference type="PROSITE" id="PS50026">
    <property type="entry name" value="EGF_3"/>
    <property type="match status" value="1"/>
</dbReference>
<dbReference type="InterPro" id="IPR050969">
    <property type="entry name" value="Dev_Signal_Modulators"/>
</dbReference>
<accession>A0AAW2YLZ1</accession>
<dbReference type="EMBL" id="JAOPGA020000339">
    <property type="protein sequence ID" value="KAL0478235.1"/>
    <property type="molecule type" value="Genomic_DNA"/>
</dbReference>
<keyword evidence="6" id="KW-0472">Membrane</keyword>
<gene>
    <name evidence="6" type="ORF">AKO1_001662</name>
</gene>
<feature type="chain" id="PRO_5043991343" evidence="4">
    <location>
        <begin position="26"/>
        <end position="687"/>
    </location>
</feature>
<evidence type="ECO:0000256" key="3">
    <source>
        <dbReference type="PROSITE-ProRule" id="PRU00076"/>
    </source>
</evidence>
<dbReference type="AlphaFoldDB" id="A0AAW2YLZ1"/>
<evidence type="ECO:0000256" key="4">
    <source>
        <dbReference type="SAM" id="SignalP"/>
    </source>
</evidence>
<dbReference type="PANTHER" id="PTHR14949:SF56">
    <property type="entry name" value="EGF-LIKE-DOMAIN, MULTIPLE 7"/>
    <property type="match status" value="1"/>
</dbReference>
<evidence type="ECO:0000259" key="5">
    <source>
        <dbReference type="PROSITE" id="PS50026"/>
    </source>
</evidence>
<dbReference type="PROSITE" id="PS00022">
    <property type="entry name" value="EGF_1"/>
    <property type="match status" value="1"/>
</dbReference>
<dbReference type="InterPro" id="IPR000742">
    <property type="entry name" value="EGF"/>
</dbReference>
<sequence>MLRPRHVIVASLVLLLLQFLRVTECQLAGDPYKTDISIAGYWLFNSTLNDIGPYKNHFSGLNQGSIKTDSVQLSSTSGQMSSLNTVTTSSQLSVSLWFQINSVTDSDTVVEMQVGSDTKGNMIRLRYRYIRGFFRNYLSLMIGDTRSNYYDYGDNSGINHLVFNVQVSGKSMSQQLFYNGVSAMSDTNKNFALGGSTNLVFPYTQITDNTKVSISKMVVATRSFTSFEINALYKPQLFCFATSASNLINCGNGYCESYDYCRCNSGWFGNQCDITFCGGIRNNNGAVCSAHGTCSGPDQCVCVDGYNGDNCEMDYTRSYNFNLTDPTNIYFYQSVVLNVSSSFSIPAKYLKYVSVQLNPIAPLAANVAYVNDNLFQLSMNVASNAAKYSFIVLYNNKNVTSTPLTFYVMSMSTNIAFDPLSVNQDYILTSSANTALSIVPDVTLVPYDLINNVRVGIGSTLYNTTFTVTSFLVTLNQMSSVGNVSLYLYLSVSVNVIAFDAISYASGTVGGGISNTTFSSDIVMSYPISPYFTSRLQLNISGQLYPPNVFTITPNFIGVSNVSLVLMPFSFGPAITLSNNTLLIVLLEPMRIGRKLEPNFVPRSLGTVNITSYLVSDVSSSAYVMSPSTLSLIQLQCVVGSAAPSGYWDASRSYIVCPIPYPGSNMKMDMTIVVWFLYTNKKISIII</sequence>
<dbReference type="Proteomes" id="UP001431209">
    <property type="component" value="Unassembled WGS sequence"/>
</dbReference>
<protein>
    <submittedName>
        <fullName evidence="6">1 TM domain-containing transmembrane protein</fullName>
    </submittedName>
</protein>
<feature type="signal peptide" evidence="4">
    <location>
        <begin position="1"/>
        <end position="25"/>
    </location>
</feature>
<reference evidence="6 7" key="1">
    <citation type="submission" date="2024-03" db="EMBL/GenBank/DDBJ databases">
        <title>The Acrasis kona genome and developmental transcriptomes reveal deep origins of eukaryotic multicellular pathways.</title>
        <authorList>
            <person name="Sheikh S."/>
            <person name="Fu C.-J."/>
            <person name="Brown M.W."/>
            <person name="Baldauf S.L."/>
        </authorList>
    </citation>
    <scope>NUCLEOTIDE SEQUENCE [LARGE SCALE GENOMIC DNA]</scope>
    <source>
        <strain evidence="6 7">ATCC MYA-3509</strain>
    </source>
</reference>
<feature type="disulfide bond" evidence="3">
    <location>
        <begin position="302"/>
        <end position="311"/>
    </location>
</feature>
<comment type="caution">
    <text evidence="3">Lacks conserved residue(s) required for the propagation of feature annotation.</text>
</comment>
<comment type="caution">
    <text evidence="6">The sequence shown here is derived from an EMBL/GenBank/DDBJ whole genome shotgun (WGS) entry which is preliminary data.</text>
</comment>
<keyword evidence="1 4" id="KW-0732">Signal</keyword>
<name>A0AAW2YLZ1_9EUKA</name>
<organism evidence="6 7">
    <name type="scientific">Acrasis kona</name>
    <dbReference type="NCBI Taxonomy" id="1008807"/>
    <lineage>
        <taxon>Eukaryota</taxon>
        <taxon>Discoba</taxon>
        <taxon>Heterolobosea</taxon>
        <taxon>Tetramitia</taxon>
        <taxon>Eutetramitia</taxon>
        <taxon>Acrasidae</taxon>
        <taxon>Acrasis</taxon>
    </lineage>
</organism>
<evidence type="ECO:0000313" key="6">
    <source>
        <dbReference type="EMBL" id="KAL0478235.1"/>
    </source>
</evidence>
<evidence type="ECO:0000313" key="7">
    <source>
        <dbReference type="Proteomes" id="UP001431209"/>
    </source>
</evidence>